<dbReference type="EMBL" id="GGEC01075185">
    <property type="protein sequence ID" value="MBX55669.1"/>
    <property type="molecule type" value="Transcribed_RNA"/>
</dbReference>
<name>A0A2P2PM15_RHIMU</name>
<sequence>MDTQHTFQASISKLDSQTTALSSY</sequence>
<accession>A0A2P2PM15</accession>
<evidence type="ECO:0000313" key="1">
    <source>
        <dbReference type="EMBL" id="MBX55669.1"/>
    </source>
</evidence>
<proteinExistence type="predicted"/>
<dbReference type="AlphaFoldDB" id="A0A2P2PM15"/>
<protein>
    <submittedName>
        <fullName evidence="1">Uncharacterized protein</fullName>
    </submittedName>
</protein>
<reference evidence="1" key="1">
    <citation type="submission" date="2018-02" db="EMBL/GenBank/DDBJ databases">
        <title>Rhizophora mucronata_Transcriptome.</title>
        <authorList>
            <person name="Meera S.P."/>
            <person name="Sreeshan A."/>
            <person name="Augustine A."/>
        </authorList>
    </citation>
    <scope>NUCLEOTIDE SEQUENCE</scope>
    <source>
        <tissue evidence="1">Leaf</tissue>
    </source>
</reference>
<organism evidence="1">
    <name type="scientific">Rhizophora mucronata</name>
    <name type="common">Asiatic mangrove</name>
    <dbReference type="NCBI Taxonomy" id="61149"/>
    <lineage>
        <taxon>Eukaryota</taxon>
        <taxon>Viridiplantae</taxon>
        <taxon>Streptophyta</taxon>
        <taxon>Embryophyta</taxon>
        <taxon>Tracheophyta</taxon>
        <taxon>Spermatophyta</taxon>
        <taxon>Magnoliopsida</taxon>
        <taxon>eudicotyledons</taxon>
        <taxon>Gunneridae</taxon>
        <taxon>Pentapetalae</taxon>
        <taxon>rosids</taxon>
        <taxon>fabids</taxon>
        <taxon>Malpighiales</taxon>
        <taxon>Rhizophoraceae</taxon>
        <taxon>Rhizophora</taxon>
    </lineage>
</organism>